<feature type="region of interest" description="Disordered" evidence="1">
    <location>
        <begin position="1"/>
        <end position="80"/>
    </location>
</feature>
<proteinExistence type="predicted"/>
<reference evidence="2" key="1">
    <citation type="submission" date="2020-02" db="EMBL/GenBank/DDBJ databases">
        <authorList>
            <person name="Meier V. D."/>
        </authorList>
    </citation>
    <scope>NUCLEOTIDE SEQUENCE</scope>
    <source>
        <strain evidence="2">AVDCRST_MAG57</strain>
    </source>
</reference>
<organism evidence="2">
    <name type="scientific">uncultured Blastococcus sp</name>
    <dbReference type="NCBI Taxonomy" id="217144"/>
    <lineage>
        <taxon>Bacteria</taxon>
        <taxon>Bacillati</taxon>
        <taxon>Actinomycetota</taxon>
        <taxon>Actinomycetes</taxon>
        <taxon>Geodermatophilales</taxon>
        <taxon>Geodermatophilaceae</taxon>
        <taxon>Blastococcus</taxon>
        <taxon>environmental samples</taxon>
    </lineage>
</organism>
<feature type="non-terminal residue" evidence="2">
    <location>
        <position position="1"/>
    </location>
</feature>
<evidence type="ECO:0000313" key="2">
    <source>
        <dbReference type="EMBL" id="CAA9222284.1"/>
    </source>
</evidence>
<protein>
    <submittedName>
        <fullName evidence="2">Uncharacterized protein</fullName>
    </submittedName>
</protein>
<feature type="compositionally biased region" description="Basic residues" evidence="1">
    <location>
        <begin position="26"/>
        <end position="46"/>
    </location>
</feature>
<sequence length="80" mass="9066">GHRRDRLRGRLLRPRLRPVPLPQGRARLRPVRPGRRQRRPGRHRGLLPRGDGAGLRPREAVPRVPGPPPGHRAGRSRDAV</sequence>
<feature type="non-terminal residue" evidence="2">
    <location>
        <position position="80"/>
    </location>
</feature>
<accession>A0A6J4HHF0</accession>
<dbReference type="EMBL" id="CADCTI010000061">
    <property type="protein sequence ID" value="CAA9222284.1"/>
    <property type="molecule type" value="Genomic_DNA"/>
</dbReference>
<name>A0A6J4HHF0_9ACTN</name>
<dbReference type="AlphaFoldDB" id="A0A6J4HHF0"/>
<gene>
    <name evidence="2" type="ORF">AVDCRST_MAG57-660</name>
</gene>
<feature type="compositionally biased region" description="Basic residues" evidence="1">
    <location>
        <begin position="1"/>
        <end position="16"/>
    </location>
</feature>
<evidence type="ECO:0000256" key="1">
    <source>
        <dbReference type="SAM" id="MobiDB-lite"/>
    </source>
</evidence>